<evidence type="ECO:0000313" key="1">
    <source>
        <dbReference type="EMBL" id="KAJ0039945.1"/>
    </source>
</evidence>
<dbReference type="EMBL" id="CM047740">
    <property type="protein sequence ID" value="KAJ0039945.1"/>
    <property type="molecule type" value="Genomic_DNA"/>
</dbReference>
<gene>
    <name evidence="1" type="ORF">Pint_26892</name>
</gene>
<proteinExistence type="predicted"/>
<organism evidence="1 2">
    <name type="scientific">Pistacia integerrima</name>
    <dbReference type="NCBI Taxonomy" id="434235"/>
    <lineage>
        <taxon>Eukaryota</taxon>
        <taxon>Viridiplantae</taxon>
        <taxon>Streptophyta</taxon>
        <taxon>Embryophyta</taxon>
        <taxon>Tracheophyta</taxon>
        <taxon>Spermatophyta</taxon>
        <taxon>Magnoliopsida</taxon>
        <taxon>eudicotyledons</taxon>
        <taxon>Gunneridae</taxon>
        <taxon>Pentapetalae</taxon>
        <taxon>rosids</taxon>
        <taxon>malvids</taxon>
        <taxon>Sapindales</taxon>
        <taxon>Anacardiaceae</taxon>
        <taxon>Pistacia</taxon>
    </lineage>
</organism>
<reference evidence="2" key="1">
    <citation type="journal article" date="2023" name="G3 (Bethesda)">
        <title>Genome assembly and association tests identify interacting loci associated with vigor, precocity, and sex in interspecific pistachio rootstocks.</title>
        <authorList>
            <person name="Palmer W."/>
            <person name="Jacygrad E."/>
            <person name="Sagayaradj S."/>
            <person name="Cavanaugh K."/>
            <person name="Han R."/>
            <person name="Bertier L."/>
            <person name="Beede B."/>
            <person name="Kafkas S."/>
            <person name="Golino D."/>
            <person name="Preece J."/>
            <person name="Michelmore R."/>
        </authorList>
    </citation>
    <scope>NUCLEOTIDE SEQUENCE [LARGE SCALE GENOMIC DNA]</scope>
</reference>
<evidence type="ECO:0000313" key="2">
    <source>
        <dbReference type="Proteomes" id="UP001163603"/>
    </source>
</evidence>
<comment type="caution">
    <text evidence="1">The sequence shown here is derived from an EMBL/GenBank/DDBJ whole genome shotgun (WGS) entry which is preliminary data.</text>
</comment>
<protein>
    <submittedName>
        <fullName evidence="1">Uncharacterized protein</fullName>
    </submittedName>
</protein>
<sequence length="130" mass="15270">MCEATLKVLSKSCFASRILLEEMHVAGGRFLFLFKVNAVQLILDGIWRQSYYSYFRAAVFAAISHCYSLVLRDEKITIFEWLYEKLIRIILLICTLFLLWLKAMSASSPSRWERLLQFMFFSDSLEDYGL</sequence>
<accession>A0ACC0YPG4</accession>
<dbReference type="Proteomes" id="UP001163603">
    <property type="component" value="Chromosome 5"/>
</dbReference>
<name>A0ACC0YPG4_9ROSI</name>
<keyword evidence="2" id="KW-1185">Reference proteome</keyword>